<reference evidence="1" key="1">
    <citation type="journal article" date="2023" name="Microbiol Resour">
        <title>Genome Sequences of Rhodoplanes serenus and Two Thermotolerant Strains, Rhodoplanes tepidamans and 'Rhodoplanes cryptolactis,' Further Refine the Genus.</title>
        <authorList>
            <person name="Rayyan A.A."/>
            <person name="Kyndt J.A."/>
        </authorList>
    </citation>
    <scope>NUCLEOTIDE SEQUENCE</scope>
    <source>
        <strain evidence="1">DSM 9987</strain>
    </source>
</reference>
<name>A0ABT5JCL1_RHOTP</name>
<protein>
    <submittedName>
        <fullName evidence="1">Sulfotransferase family 2 domain-containing protein</fullName>
    </submittedName>
</protein>
<dbReference type="InterPro" id="IPR027417">
    <property type="entry name" value="P-loop_NTPase"/>
</dbReference>
<keyword evidence="2" id="KW-1185">Reference proteome</keyword>
<evidence type="ECO:0000313" key="1">
    <source>
        <dbReference type="EMBL" id="MDC7787411.1"/>
    </source>
</evidence>
<sequence>MQDRPLLSVHVPKCAGTSFRAWLESVFPGPQLLLDYDDRPIDPSSPMNTATAAFLAACHARPLAASVRAVHGHFWIRKYDHVLAARRITVLRHPLARTLSHYYFWLETPPHGHALHDRVLGERMTLLDFAALPQMRWFYRDHFFRDVDMATFDFIGDVDRLAEDIERLERLLGVKGHRVRVNENPRAGYGAEIERVLRDARVRSALETLLADDIAFFEAQMIRRAGQLDGAATSESAAGRSSP</sequence>
<evidence type="ECO:0000313" key="2">
    <source>
        <dbReference type="Proteomes" id="UP001165652"/>
    </source>
</evidence>
<dbReference type="EMBL" id="JAQQLI010000027">
    <property type="protein sequence ID" value="MDC7787411.1"/>
    <property type="molecule type" value="Genomic_DNA"/>
</dbReference>
<accession>A0ABT5JCL1</accession>
<comment type="caution">
    <text evidence="1">The sequence shown here is derived from an EMBL/GenBank/DDBJ whole genome shotgun (WGS) entry which is preliminary data.</text>
</comment>
<dbReference type="RefSeq" id="WP_272778251.1">
    <property type="nucleotide sequence ID" value="NZ_JAQQLI010000027.1"/>
</dbReference>
<proteinExistence type="predicted"/>
<reference evidence="1" key="2">
    <citation type="submission" date="2023-02" db="EMBL/GenBank/DDBJ databases">
        <authorList>
            <person name="Rayyan A."/>
            <person name="Meyer T."/>
            <person name="Kyndt J.A."/>
        </authorList>
    </citation>
    <scope>NUCLEOTIDE SEQUENCE</scope>
    <source>
        <strain evidence="1">DSM 9987</strain>
    </source>
</reference>
<dbReference type="Proteomes" id="UP001165652">
    <property type="component" value="Unassembled WGS sequence"/>
</dbReference>
<dbReference type="SUPFAM" id="SSF52540">
    <property type="entry name" value="P-loop containing nucleoside triphosphate hydrolases"/>
    <property type="match status" value="1"/>
</dbReference>
<gene>
    <name evidence="1" type="ORF">PQJ73_17110</name>
</gene>
<dbReference type="Gene3D" id="3.40.50.300">
    <property type="entry name" value="P-loop containing nucleotide triphosphate hydrolases"/>
    <property type="match status" value="1"/>
</dbReference>
<organism evidence="1 2">
    <name type="scientific">Rhodoplanes tepidamans</name>
    <name type="common">Rhodoplanes cryptolactis</name>
    <dbReference type="NCBI Taxonomy" id="200616"/>
    <lineage>
        <taxon>Bacteria</taxon>
        <taxon>Pseudomonadati</taxon>
        <taxon>Pseudomonadota</taxon>
        <taxon>Alphaproteobacteria</taxon>
        <taxon>Hyphomicrobiales</taxon>
        <taxon>Nitrobacteraceae</taxon>
        <taxon>Rhodoplanes</taxon>
    </lineage>
</organism>